<dbReference type="Proteomes" id="UP000295830">
    <property type="component" value="Unassembled WGS sequence"/>
</dbReference>
<reference evidence="2 3" key="1">
    <citation type="submission" date="2019-03" db="EMBL/GenBank/DDBJ databases">
        <title>Genomic Encyclopedia of Type Strains, Phase IV (KMG-IV): sequencing the most valuable type-strain genomes for metagenomic binning, comparative biology and taxonomic classification.</title>
        <authorList>
            <person name="Goeker M."/>
        </authorList>
    </citation>
    <scope>NUCLEOTIDE SEQUENCE [LARGE SCALE GENOMIC DNA]</scope>
    <source>
        <strain evidence="2 3">DSM 15505</strain>
    </source>
</reference>
<organism evidence="2 3">
    <name type="scientific">Halospina denitrificans</name>
    <dbReference type="NCBI Taxonomy" id="332522"/>
    <lineage>
        <taxon>Bacteria</taxon>
        <taxon>Pseudomonadati</taxon>
        <taxon>Pseudomonadota</taxon>
        <taxon>Gammaproteobacteria</taxon>
        <taxon>Halospina</taxon>
    </lineage>
</organism>
<dbReference type="RefSeq" id="WP_133736600.1">
    <property type="nucleotide sequence ID" value="NZ_SOAX01000005.1"/>
</dbReference>
<name>A0A4R7JMX7_9GAMM</name>
<dbReference type="PROSITE" id="PS51257">
    <property type="entry name" value="PROKAR_LIPOPROTEIN"/>
    <property type="match status" value="1"/>
</dbReference>
<keyword evidence="3" id="KW-1185">Reference proteome</keyword>
<evidence type="ECO:0000313" key="3">
    <source>
        <dbReference type="Proteomes" id="UP000295830"/>
    </source>
</evidence>
<comment type="caution">
    <text evidence="2">The sequence shown here is derived from an EMBL/GenBank/DDBJ whole genome shotgun (WGS) entry which is preliminary data.</text>
</comment>
<gene>
    <name evidence="2" type="ORF">DES49_2355</name>
</gene>
<protein>
    <recommendedName>
        <fullName evidence="4">Virulence factor lipase-like protein</fullName>
    </recommendedName>
</protein>
<dbReference type="EMBL" id="SOAX01000005">
    <property type="protein sequence ID" value="TDT39430.1"/>
    <property type="molecule type" value="Genomic_DNA"/>
</dbReference>
<evidence type="ECO:0000313" key="2">
    <source>
        <dbReference type="EMBL" id="TDT39430.1"/>
    </source>
</evidence>
<dbReference type="OrthoDB" id="5477453at2"/>
<proteinExistence type="predicted"/>
<accession>A0A4R7JMX7</accession>
<feature type="region of interest" description="Disordered" evidence="1">
    <location>
        <begin position="1008"/>
        <end position="1037"/>
    </location>
</feature>
<evidence type="ECO:0000256" key="1">
    <source>
        <dbReference type="SAM" id="MobiDB-lite"/>
    </source>
</evidence>
<sequence length="1037" mass="110413">MRTYNKTLIGVALTTLGLAGCLESGGPAGNANTQPDIETSGPTAIEEGPHPVFKPLDSQFPLPSDALLFLSEEEDGTMLNGNFVDPESPDYNPVTAGIGYLDGNSVLEPFDIRISDSIDPETLDARDFIERDDEVIPNPEQSVFLIPLTQPSGDSRFPLEDEVAGISRMDRYERAQRLLDSDDEADRTEANELLQGLVAENQRIRVEVISLDGGTDNTIRILPLEPLRPNTKYAVAITNDINTQSGKALVGAPSYQTVADPERTLSNPALQPFRDATVPARRIAARYFDLKRSAISDDASIPDFEDVTFSTTFTTTGVDDVLLANAAPQTHFEERVRTSERKQALEKLLDGTYNLSGVPLDDGASDRDKAINQKLFELLSQESDSADPLLFHEEDVPLFDPALAQLLIEARDNRQKVTYQDIALDTDGSLAPDTALIAQAAAVRAVDLVRATAISDKATSLAEAAEQQLDTPKPRDVRFFSQKLGREINPSLGQSGEVLLGVEADVDIRVYEGEITLPYYGGIPADESDGSTIQNSNWTAADFGSDVDLPLAPTDRVTSEFPFVRKTGETKVPLVVTAPDTSAAFETAAGTDNTTEFPVIIYQHAATTDRSAILPMATATGLLCAQDASECFVTVGIDMPLHGIFDEGVASARDEENGVPGMININEQEGASGDAIERHFGFAAKATGEPAVPAGQLENPESGTTYLNFANFPNTAGNMHQVTMDLLNVSSSIPAIKQAITDCVNEGRCAGQQESDDFNIDPERIYFLTHSISGSGAVGFPHINNEALAAGNDNLSGIDGSAFLNTGGHFTRLLENSPSQGPTLLQGLDEQSDGLLAQGNTELNIYFNVFQSLIDSVDPSAYAGFYEGDDVLLTEIVGTPGNEDLMRDQTVPNAADANVHDIGEDFDLGPLELVTEDTGFQVDSEPAPLAGTEPLANAIGAESTPLAGSVPVITRFLEGAHGNPVSAGQEEAEAGSSTPVFNEMALQTMELFSNGTVNTNSCVVKDTGDDCSEPSSDGSGGDGGTDGGDDGGLIDFL</sequence>
<evidence type="ECO:0008006" key="4">
    <source>
        <dbReference type="Google" id="ProtNLM"/>
    </source>
</evidence>
<dbReference type="AlphaFoldDB" id="A0A4R7JMX7"/>